<proteinExistence type="predicted"/>
<evidence type="ECO:0000313" key="3">
    <source>
        <dbReference type="Proteomes" id="UP000295097"/>
    </source>
</evidence>
<dbReference type="EMBL" id="SMAR01000003">
    <property type="protein sequence ID" value="TCT42997.1"/>
    <property type="molecule type" value="Genomic_DNA"/>
</dbReference>
<dbReference type="RefSeq" id="WP_165972715.1">
    <property type="nucleotide sequence ID" value="NZ_SMAR01000003.1"/>
</dbReference>
<name>A0A4R3NWG8_9HYPH</name>
<keyword evidence="3" id="KW-1185">Reference proteome</keyword>
<organism evidence="2 3">
    <name type="scientific">Martelella mediterranea</name>
    <dbReference type="NCBI Taxonomy" id="293089"/>
    <lineage>
        <taxon>Bacteria</taxon>
        <taxon>Pseudomonadati</taxon>
        <taxon>Pseudomonadota</taxon>
        <taxon>Alphaproteobacteria</taxon>
        <taxon>Hyphomicrobiales</taxon>
        <taxon>Aurantimonadaceae</taxon>
        <taxon>Martelella</taxon>
    </lineage>
</organism>
<sequence>MMEFRNPVFSSADNSSIDAEVNHPSLGWIPFTAVNGDESTQEMFDAMLPDAAPYVAPAIRPSQVDEERDRRIADGIVFEGVEYQTRPGDVSRIKSWAAAARSTLEAGATAGDYRWHGQDYDFAWIAADNTAHKMDAATAAAFGDAVLAHEQAHILAARQIKDMNPIPADYEHDNYWPD</sequence>
<dbReference type="AlphaFoldDB" id="A0A4R3NWG8"/>
<evidence type="ECO:0000259" key="1">
    <source>
        <dbReference type="Pfam" id="PF14301"/>
    </source>
</evidence>
<accession>A0A4R3NWG8</accession>
<dbReference type="Pfam" id="PF14301">
    <property type="entry name" value="DUF4376"/>
    <property type="match status" value="1"/>
</dbReference>
<gene>
    <name evidence="2" type="ORF">EDC90_10033</name>
</gene>
<evidence type="ECO:0000313" key="2">
    <source>
        <dbReference type="EMBL" id="TCT42997.1"/>
    </source>
</evidence>
<reference evidence="2 3" key="1">
    <citation type="submission" date="2019-03" db="EMBL/GenBank/DDBJ databases">
        <title>Freshwater and sediment microbial communities from various areas in North America, analyzing microbe dynamics in response to fracking.</title>
        <authorList>
            <person name="Lamendella R."/>
        </authorList>
    </citation>
    <scope>NUCLEOTIDE SEQUENCE [LARGE SCALE GENOMIC DNA]</scope>
    <source>
        <strain evidence="2 3">175.2</strain>
    </source>
</reference>
<protein>
    <submittedName>
        <fullName evidence="2">Uncharacterized protein DUF4376</fullName>
    </submittedName>
</protein>
<dbReference type="Proteomes" id="UP000295097">
    <property type="component" value="Unassembled WGS sequence"/>
</dbReference>
<feature type="domain" description="DUF4376" evidence="1">
    <location>
        <begin position="58"/>
        <end position="163"/>
    </location>
</feature>
<dbReference type="InterPro" id="IPR025484">
    <property type="entry name" value="DUF4376"/>
</dbReference>
<comment type="caution">
    <text evidence="2">The sequence shown here is derived from an EMBL/GenBank/DDBJ whole genome shotgun (WGS) entry which is preliminary data.</text>
</comment>